<comment type="caution">
    <text evidence="1">The sequence shown here is derived from an EMBL/GenBank/DDBJ whole genome shotgun (WGS) entry which is preliminary data.</text>
</comment>
<evidence type="ECO:0000313" key="1">
    <source>
        <dbReference type="EMBL" id="KAJ7551631.1"/>
    </source>
</evidence>
<dbReference type="EMBL" id="CM055097">
    <property type="protein sequence ID" value="KAJ7551631.1"/>
    <property type="molecule type" value="Genomic_DNA"/>
</dbReference>
<dbReference type="Proteomes" id="UP001162992">
    <property type="component" value="Chromosome 6"/>
</dbReference>
<sequence>MEVSSPGNTDWCAPSSLQALQIIGRLGPLASNDDSVSVIEACADIRKEGSTLCGHPLESRDLLETFIEVGLLSERVKSLESAFTVVGDPLQCTNEVPWRTEFQTNQGVILHRSAGEQSCTIPEADEEDCGDIPEHHERFLLGCIGDDIVTDQSISEFEIEEKKSSAWLEGSSCNSTHAVDSQTLDDFVQQIKVEKQQLTDVIEEIRSLHQKADISEALARKSKSEAARGGKVIIAKVDEMKHMLAHAREANAAHAGEVYGEKAVLSTEARELLARLVQIREEKAKAVGILNDIHETLHARIKSANQEREAAEEELLLKETAAKNALAVEEDLMAKVAQESRNLEIEDEVCKKFREFLIDRGSMVDSLQAEMAILCEDVEALKKAMCSVDLVNASQLDMDSSSCTAGNWEFEDTQVSFRPLNLLDGHNLRDPSEAAQEKLKESISVYDNGKSDGSHSSHTALDLSYSAGSLAIPAEAEASEYGQIDFPQQKNGITSESSIPSYDSMRQQMEIGDSCRRWSNREKESDYLDLSEPENDRVRSFRESSPEEDGWNLVFTS</sequence>
<reference evidence="2" key="1">
    <citation type="journal article" date="2024" name="Proc. Natl. Acad. Sci. U.S.A.">
        <title>Extraordinary preservation of gene collinearity over three hundred million years revealed in homosporous lycophytes.</title>
        <authorList>
            <person name="Li C."/>
            <person name="Wickell D."/>
            <person name="Kuo L.Y."/>
            <person name="Chen X."/>
            <person name="Nie B."/>
            <person name="Liao X."/>
            <person name="Peng D."/>
            <person name="Ji J."/>
            <person name="Jenkins J."/>
            <person name="Williams M."/>
            <person name="Shu S."/>
            <person name="Plott C."/>
            <person name="Barry K."/>
            <person name="Rajasekar S."/>
            <person name="Grimwood J."/>
            <person name="Han X."/>
            <person name="Sun S."/>
            <person name="Hou Z."/>
            <person name="He W."/>
            <person name="Dai G."/>
            <person name="Sun C."/>
            <person name="Schmutz J."/>
            <person name="Leebens-Mack J.H."/>
            <person name="Li F.W."/>
            <person name="Wang L."/>
        </authorList>
    </citation>
    <scope>NUCLEOTIDE SEQUENCE [LARGE SCALE GENOMIC DNA]</scope>
    <source>
        <strain evidence="2">cv. PW_Plant_1</strain>
    </source>
</reference>
<name>A0ACC2DBM2_DIPCM</name>
<evidence type="ECO:0000313" key="2">
    <source>
        <dbReference type="Proteomes" id="UP001162992"/>
    </source>
</evidence>
<proteinExistence type="predicted"/>
<accession>A0ACC2DBM2</accession>
<protein>
    <submittedName>
        <fullName evidence="1">Uncharacterized protein</fullName>
    </submittedName>
</protein>
<gene>
    <name evidence="1" type="ORF">O6H91_06G022000</name>
</gene>
<organism evidence="1 2">
    <name type="scientific">Diphasiastrum complanatum</name>
    <name type="common">Issler's clubmoss</name>
    <name type="synonym">Lycopodium complanatum</name>
    <dbReference type="NCBI Taxonomy" id="34168"/>
    <lineage>
        <taxon>Eukaryota</taxon>
        <taxon>Viridiplantae</taxon>
        <taxon>Streptophyta</taxon>
        <taxon>Embryophyta</taxon>
        <taxon>Tracheophyta</taxon>
        <taxon>Lycopodiopsida</taxon>
        <taxon>Lycopodiales</taxon>
        <taxon>Lycopodiaceae</taxon>
        <taxon>Lycopodioideae</taxon>
        <taxon>Diphasiastrum</taxon>
    </lineage>
</organism>
<keyword evidence="2" id="KW-1185">Reference proteome</keyword>